<dbReference type="InterPro" id="IPR039901">
    <property type="entry name" value="Kdotransferase"/>
</dbReference>
<comment type="pathway">
    <text evidence="1 9">Bacterial outer membrane biogenesis; LPS core biosynthesis.</text>
</comment>
<sequence>MRLYWRSLKSIGYRQRIYERFGQVPARKDDSPLLWVHAVSVGETIAATPLIQQWQAQHPDWRICVTTTTPTGSDRVRAAFGDSVLHYYLPYDVPSFIQRFIKRLKPSALVIMETELWPNLLAICSEQGIPSILANGRMSERSMRGYRKLGSLTRPMFEQLRVISAQSTVDASRFVALGTPDAHVVTTGSIKFDVSISDEVLDRRDALAQQLHIAGRKVCVFASTHPGEDEQLLPLIQQLYATDKRFLAVIVPRHPERFDAVVGLCQQQAVPAIRVTDSRPVSASTAVVVGDTMGDMLAFYGLADAAFIGGSLIDHGGHNFLEAAAWGIPIFSGKHVFNFQSVADELVKAEGLTLVQDVNGLQTLLGSWLVEPRPWNKTGEAALQVLDENRGALDRLMAILESALIDQHAVVEAKS</sequence>
<keyword evidence="9" id="KW-0472">Membrane</keyword>
<dbReference type="Proteomes" id="UP000434580">
    <property type="component" value="Unassembled WGS sequence"/>
</dbReference>
<evidence type="ECO:0000256" key="2">
    <source>
        <dbReference type="ARBA" id="ARBA00012621"/>
    </source>
</evidence>
<keyword evidence="4 9" id="KW-0808">Transferase</keyword>
<dbReference type="GO" id="GO:0043842">
    <property type="term" value="F:Kdo transferase activity"/>
    <property type="evidence" value="ECO:0007669"/>
    <property type="project" value="UniProtKB-EC"/>
</dbReference>
<dbReference type="InterPro" id="IPR007507">
    <property type="entry name" value="Glycos_transf_N"/>
</dbReference>
<feature type="domain" description="3-deoxy-D-manno-octulosonic-acid transferase N-terminal" evidence="10">
    <location>
        <begin position="15"/>
        <end position="194"/>
    </location>
</feature>
<dbReference type="Gene3D" id="3.40.50.11720">
    <property type="entry name" value="3-Deoxy-D-manno-octulosonic-acid transferase, N-terminal domain"/>
    <property type="match status" value="1"/>
</dbReference>
<dbReference type="Pfam" id="PF04413">
    <property type="entry name" value="Glycos_transf_N"/>
    <property type="match status" value="1"/>
</dbReference>
<evidence type="ECO:0000256" key="7">
    <source>
        <dbReference type="PIRSR" id="PIRSR639901-1"/>
    </source>
</evidence>
<proteinExistence type="inferred from homology"/>
<evidence type="ECO:0000256" key="3">
    <source>
        <dbReference type="ARBA" id="ARBA00019077"/>
    </source>
</evidence>
<comment type="function">
    <text evidence="9">Involved in lipopolysaccharide (LPS) biosynthesis. Catalyzes the transfer of 3-deoxy-D-manno-octulosonate (Kdo) residue(s) from CMP-Kdo to lipid IV(A), the tetraacyldisaccharide-1,4'-bisphosphate precursor of lipid A.</text>
</comment>
<evidence type="ECO:0000256" key="1">
    <source>
        <dbReference type="ARBA" id="ARBA00004713"/>
    </source>
</evidence>
<organism evidence="11 12">
    <name type="scientific">BD1-7 clade bacterium</name>
    <dbReference type="NCBI Taxonomy" id="2029982"/>
    <lineage>
        <taxon>Bacteria</taxon>
        <taxon>Pseudomonadati</taxon>
        <taxon>Pseudomonadota</taxon>
        <taxon>Gammaproteobacteria</taxon>
        <taxon>Cellvibrionales</taxon>
        <taxon>Spongiibacteraceae</taxon>
        <taxon>BD1-7 clade</taxon>
    </lineage>
</organism>
<gene>
    <name evidence="11" type="primary">waaA</name>
    <name evidence="11" type="ORF">DPBNPPHM_00008</name>
</gene>
<evidence type="ECO:0000256" key="9">
    <source>
        <dbReference type="RuleBase" id="RU365103"/>
    </source>
</evidence>
<evidence type="ECO:0000256" key="5">
    <source>
        <dbReference type="ARBA" id="ARBA00031445"/>
    </source>
</evidence>
<accession>A0A5S9MPC6</accession>
<dbReference type="GO" id="GO:0009244">
    <property type="term" value="P:lipopolysaccharide core region biosynthetic process"/>
    <property type="evidence" value="ECO:0007669"/>
    <property type="project" value="UniProtKB-UniRule"/>
</dbReference>
<dbReference type="InterPro" id="IPR038107">
    <property type="entry name" value="Glycos_transf_N_sf"/>
</dbReference>
<dbReference type="UniPathway" id="UPA00958"/>
<feature type="site" description="Transition state stabilizer" evidence="8">
    <location>
        <position position="113"/>
    </location>
</feature>
<dbReference type="PANTHER" id="PTHR42755:SF1">
    <property type="entry name" value="3-DEOXY-D-MANNO-OCTULOSONIC ACID TRANSFERASE, MITOCHONDRIAL-RELATED"/>
    <property type="match status" value="1"/>
</dbReference>
<name>A0A5S9MPC6_9GAMM</name>
<evidence type="ECO:0000256" key="4">
    <source>
        <dbReference type="ARBA" id="ARBA00022679"/>
    </source>
</evidence>
<dbReference type="EC" id="2.4.99.12" evidence="2 9"/>
<dbReference type="SUPFAM" id="SSF53756">
    <property type="entry name" value="UDP-Glycosyltransferase/glycogen phosphorylase"/>
    <property type="match status" value="1"/>
</dbReference>
<evidence type="ECO:0000259" key="10">
    <source>
        <dbReference type="Pfam" id="PF04413"/>
    </source>
</evidence>
<evidence type="ECO:0000313" key="12">
    <source>
        <dbReference type="Proteomes" id="UP000434580"/>
    </source>
</evidence>
<comment type="similarity">
    <text evidence="9">Belongs to the glycosyltransferase group 1 family.</text>
</comment>
<evidence type="ECO:0000256" key="8">
    <source>
        <dbReference type="PIRSR" id="PIRSR639901-2"/>
    </source>
</evidence>
<dbReference type="AlphaFoldDB" id="A0A5S9MPC6"/>
<dbReference type="EMBL" id="CACSII010000001">
    <property type="protein sequence ID" value="CAA0078319.1"/>
    <property type="molecule type" value="Genomic_DNA"/>
</dbReference>
<comment type="catalytic activity">
    <reaction evidence="6 9">
        <text>lipid IVA (E. coli) + CMP-3-deoxy-beta-D-manno-octulosonate = alpha-Kdo-(2-&gt;6)-lipid IVA (E. coli) + CMP + H(+)</text>
        <dbReference type="Rhea" id="RHEA:28066"/>
        <dbReference type="ChEBI" id="CHEBI:15378"/>
        <dbReference type="ChEBI" id="CHEBI:58603"/>
        <dbReference type="ChEBI" id="CHEBI:60364"/>
        <dbReference type="ChEBI" id="CHEBI:60377"/>
        <dbReference type="ChEBI" id="CHEBI:85987"/>
        <dbReference type="EC" id="2.4.99.12"/>
    </reaction>
</comment>
<dbReference type="Gene3D" id="3.40.50.2000">
    <property type="entry name" value="Glycogen Phosphorylase B"/>
    <property type="match status" value="1"/>
</dbReference>
<dbReference type="PANTHER" id="PTHR42755">
    <property type="entry name" value="3-DEOXY-MANNO-OCTULOSONATE CYTIDYLYLTRANSFERASE"/>
    <property type="match status" value="1"/>
</dbReference>
<feature type="site" description="Transition state stabilizer" evidence="8">
    <location>
        <position position="191"/>
    </location>
</feature>
<feature type="active site" description="Proton acceptor" evidence="7">
    <location>
        <position position="43"/>
    </location>
</feature>
<keyword evidence="9" id="KW-0448">Lipopolysaccharide biosynthesis</keyword>
<comment type="subcellular location">
    <subcellularLocation>
        <location evidence="9">Cell membrane</location>
    </subcellularLocation>
</comment>
<dbReference type="GO" id="GO:0009245">
    <property type="term" value="P:lipid A biosynthetic process"/>
    <property type="evidence" value="ECO:0007669"/>
    <property type="project" value="TreeGrafter"/>
</dbReference>
<reference evidence="11 12" key="1">
    <citation type="submission" date="2019-11" db="EMBL/GenBank/DDBJ databases">
        <authorList>
            <person name="Holert J."/>
        </authorList>
    </citation>
    <scope>NUCLEOTIDE SEQUENCE [LARGE SCALE GENOMIC DNA]</scope>
    <source>
        <strain evidence="11">BC5_2</strain>
    </source>
</reference>
<dbReference type="FunFam" id="3.40.50.11720:FF:000001">
    <property type="entry name" value="3-deoxy-D-manno-octulosonic acid transferase"/>
    <property type="match status" value="1"/>
</dbReference>
<evidence type="ECO:0000313" key="11">
    <source>
        <dbReference type="EMBL" id="CAA0078319.1"/>
    </source>
</evidence>
<keyword evidence="9" id="KW-1003">Cell membrane</keyword>
<dbReference type="GO" id="GO:0005886">
    <property type="term" value="C:plasma membrane"/>
    <property type="evidence" value="ECO:0007669"/>
    <property type="project" value="UniProtKB-SubCell"/>
</dbReference>
<keyword evidence="11" id="KW-0328">Glycosyltransferase</keyword>
<dbReference type="NCBIfam" id="NF004388">
    <property type="entry name" value="PRK05749.1-4"/>
    <property type="match status" value="1"/>
</dbReference>
<evidence type="ECO:0000256" key="6">
    <source>
        <dbReference type="ARBA" id="ARBA00049183"/>
    </source>
</evidence>
<protein>
    <recommendedName>
        <fullName evidence="3 9">3-deoxy-D-manno-octulosonic acid transferase</fullName>
        <shortName evidence="9">Kdo transferase</shortName>
        <ecNumber evidence="2 9">2.4.99.12</ecNumber>
    </recommendedName>
    <alternativeName>
        <fullName evidence="5 9">Lipid IV(A) 3-deoxy-D-manno-octulosonic acid transferase</fullName>
    </alternativeName>
</protein>